<dbReference type="Pfam" id="PF02879">
    <property type="entry name" value="PGM_PMM_II"/>
    <property type="match status" value="1"/>
</dbReference>
<evidence type="ECO:0000256" key="6">
    <source>
        <dbReference type="ARBA" id="ARBA00023235"/>
    </source>
</evidence>
<evidence type="ECO:0000313" key="13">
    <source>
        <dbReference type="Proteomes" id="UP000637906"/>
    </source>
</evidence>
<keyword evidence="5 7" id="KW-0460">Magnesium</keyword>
<dbReference type="Proteomes" id="UP000637906">
    <property type="component" value="Unassembled WGS sequence"/>
</dbReference>
<keyword evidence="6" id="KW-0413">Isomerase</keyword>
<dbReference type="GO" id="GO:0016868">
    <property type="term" value="F:intramolecular phosphotransferase activity"/>
    <property type="evidence" value="ECO:0007669"/>
    <property type="project" value="InterPro"/>
</dbReference>
<dbReference type="SUPFAM" id="SSF55957">
    <property type="entry name" value="Phosphoglucomutase, C-terminal domain"/>
    <property type="match status" value="1"/>
</dbReference>
<dbReference type="InterPro" id="IPR016066">
    <property type="entry name" value="A-D-PHexomutase_CS"/>
</dbReference>
<protein>
    <submittedName>
        <fullName evidence="12">Phosphomannomutase</fullName>
    </submittedName>
</protein>
<dbReference type="InterPro" id="IPR016055">
    <property type="entry name" value="A-D-PHexomutase_a/b/a-I/II/III"/>
</dbReference>
<evidence type="ECO:0000256" key="1">
    <source>
        <dbReference type="ARBA" id="ARBA00001946"/>
    </source>
</evidence>
<reference evidence="12 13" key="1">
    <citation type="journal article" date="2021" name="Microb. Ecol.">
        <title>Candidatus Mesenet longicola: Novel Endosymbionts of Brontispa longissima that Induce Cytoplasmic Incompatibility.</title>
        <authorList>
            <person name="Takano S."/>
            <person name="Gotoh Y."/>
            <person name="Hayashi T."/>
        </authorList>
    </citation>
    <scope>NUCLEOTIDE SEQUENCE [LARGE SCALE GENOMIC DNA]</scope>
    <source>
        <strain evidence="12">L5</strain>
    </source>
</reference>
<keyword evidence="3" id="KW-0597">Phosphoprotein</keyword>
<evidence type="ECO:0000313" key="12">
    <source>
        <dbReference type="EMBL" id="GHM59706.1"/>
    </source>
</evidence>
<dbReference type="CDD" id="cd03089">
    <property type="entry name" value="PMM_PGM"/>
    <property type="match status" value="1"/>
</dbReference>
<dbReference type="InterPro" id="IPR005844">
    <property type="entry name" value="A-D-PHexomutase_a/b/a-I"/>
</dbReference>
<dbReference type="InterPro" id="IPR036900">
    <property type="entry name" value="A-D-PHexomutase_C_sf"/>
</dbReference>
<name>A0A8J3HPZ1_9RICK</name>
<keyword evidence="13" id="KW-1185">Reference proteome</keyword>
<comment type="similarity">
    <text evidence="2 7">Belongs to the phosphohexose mutase family.</text>
</comment>
<dbReference type="GO" id="GO:0005975">
    <property type="term" value="P:carbohydrate metabolic process"/>
    <property type="evidence" value="ECO:0007669"/>
    <property type="project" value="InterPro"/>
</dbReference>
<dbReference type="Pfam" id="PF02878">
    <property type="entry name" value="PGM_PMM_I"/>
    <property type="match status" value="1"/>
</dbReference>
<feature type="domain" description="Alpha-D-phosphohexomutase alpha/beta/alpha" evidence="9">
    <location>
        <begin position="12"/>
        <end position="119"/>
    </location>
</feature>
<evidence type="ECO:0000256" key="7">
    <source>
        <dbReference type="RuleBase" id="RU004326"/>
    </source>
</evidence>
<feature type="domain" description="Alpha-D-phosphohexomutase alpha/beta/alpha" evidence="10">
    <location>
        <begin position="155"/>
        <end position="250"/>
    </location>
</feature>
<keyword evidence="4 7" id="KW-0479">Metal-binding</keyword>
<sequence length="451" mass="50559">MILTTKIDTSIIKKYDIRGIIGQNLKIEDGYKIGKKFAQFLGTNAKICVGYDGRVHSPQIEKKVIEGLCFSGANVIRVGLCSSPMLYFATQLTNADGGIMITASHNPAQYNGFKFYSNKIVFGEKEITTFMSIDAESSISNYTVLNCNIYTQYIEILRNADKGVGNKKKLKIAWNCSNGPTSSIIRHIQKILPNHEHIAINNTIDGSCNPDPIEQQNLNKLINTIREHQCDIGIALDGDGDRVCIVDSEGHTVPNDYLFMMFIKETLTKGDKVIVDIKSSMKISDLISRLGGIAITSATGHSIVKKIMIKENAKFAGELSGHFFFAEIGFDDGMYAAVKLINILQKYKNLGGIMSKLPKLYISPEIKIEVQEEKKFQIIDLLKKELEQKNIMFSSIDGIKIILKKGWFLLRASNTQNYITARCEGQSNEDFKKIKNLLDQYIERIKLLNKS</sequence>
<evidence type="ECO:0000259" key="10">
    <source>
        <dbReference type="Pfam" id="PF02879"/>
    </source>
</evidence>
<evidence type="ECO:0000259" key="8">
    <source>
        <dbReference type="Pfam" id="PF00408"/>
    </source>
</evidence>
<comment type="caution">
    <text evidence="12">The sequence shown here is derived from an EMBL/GenBank/DDBJ whole genome shotgun (WGS) entry which is preliminary data.</text>
</comment>
<dbReference type="AlphaFoldDB" id="A0A8J3HPZ1"/>
<organism evidence="12 13">
    <name type="scientific">Candidatus Mesenet longicola</name>
    <dbReference type="NCBI Taxonomy" id="1892558"/>
    <lineage>
        <taxon>Bacteria</taxon>
        <taxon>Pseudomonadati</taxon>
        <taxon>Pseudomonadota</taxon>
        <taxon>Alphaproteobacteria</taxon>
        <taxon>Rickettsiales</taxon>
        <taxon>Anaplasmataceae</taxon>
        <taxon>Candidatus Mesenet</taxon>
    </lineage>
</organism>
<dbReference type="InterPro" id="IPR005843">
    <property type="entry name" value="A-D-PHexomutase_C"/>
</dbReference>
<evidence type="ECO:0000259" key="9">
    <source>
        <dbReference type="Pfam" id="PF02878"/>
    </source>
</evidence>
<dbReference type="PANTHER" id="PTHR43771">
    <property type="entry name" value="PHOSPHOMANNOMUTASE"/>
    <property type="match status" value="1"/>
</dbReference>
<dbReference type="Gene3D" id="3.30.310.50">
    <property type="entry name" value="Alpha-D-phosphohexomutase, C-terminal domain"/>
    <property type="match status" value="1"/>
</dbReference>
<evidence type="ECO:0000256" key="5">
    <source>
        <dbReference type="ARBA" id="ARBA00022842"/>
    </source>
</evidence>
<dbReference type="SUPFAM" id="SSF53738">
    <property type="entry name" value="Phosphoglucomutase, first 3 domains"/>
    <property type="match status" value="3"/>
</dbReference>
<dbReference type="PANTHER" id="PTHR43771:SF2">
    <property type="entry name" value="PHOSPHOMANNOMUTASE_PHOSPHOGLUCOMUTASE"/>
    <property type="match status" value="1"/>
</dbReference>
<evidence type="ECO:0000256" key="4">
    <source>
        <dbReference type="ARBA" id="ARBA00022723"/>
    </source>
</evidence>
<feature type="domain" description="Alpha-D-phosphohexomutase alpha/beta/alpha" evidence="11">
    <location>
        <begin position="256"/>
        <end position="359"/>
    </location>
</feature>
<dbReference type="GO" id="GO:0000287">
    <property type="term" value="F:magnesium ion binding"/>
    <property type="evidence" value="ECO:0007669"/>
    <property type="project" value="InterPro"/>
</dbReference>
<feature type="domain" description="Alpha-D-phosphohexomutase C-terminal" evidence="8">
    <location>
        <begin position="365"/>
        <end position="436"/>
    </location>
</feature>
<comment type="cofactor">
    <cofactor evidence="1">
        <name>Mg(2+)</name>
        <dbReference type="ChEBI" id="CHEBI:18420"/>
    </cofactor>
</comment>
<evidence type="ECO:0000256" key="3">
    <source>
        <dbReference type="ARBA" id="ARBA00022553"/>
    </source>
</evidence>
<dbReference type="Pfam" id="PF02880">
    <property type="entry name" value="PGM_PMM_III"/>
    <property type="match status" value="1"/>
</dbReference>
<dbReference type="EMBL" id="BNGU01000028">
    <property type="protein sequence ID" value="GHM59706.1"/>
    <property type="molecule type" value="Genomic_DNA"/>
</dbReference>
<accession>A0A8J3HPZ1</accession>
<dbReference type="PRINTS" id="PR00509">
    <property type="entry name" value="PGMPMM"/>
</dbReference>
<gene>
    <name evidence="12" type="ORF">sL5_06990</name>
</gene>
<evidence type="ECO:0000259" key="11">
    <source>
        <dbReference type="Pfam" id="PF02880"/>
    </source>
</evidence>
<evidence type="ECO:0000256" key="2">
    <source>
        <dbReference type="ARBA" id="ARBA00010231"/>
    </source>
</evidence>
<proteinExistence type="inferred from homology"/>
<dbReference type="InterPro" id="IPR005845">
    <property type="entry name" value="A-D-PHexomutase_a/b/a-II"/>
</dbReference>
<dbReference type="Gene3D" id="3.40.120.10">
    <property type="entry name" value="Alpha-D-Glucose-1,6-Bisphosphate, subunit A, domain 3"/>
    <property type="match status" value="3"/>
</dbReference>
<dbReference type="PROSITE" id="PS00710">
    <property type="entry name" value="PGM_PMM"/>
    <property type="match status" value="1"/>
</dbReference>
<dbReference type="InterPro" id="IPR005841">
    <property type="entry name" value="Alpha-D-phosphohexomutase_SF"/>
</dbReference>
<dbReference type="Pfam" id="PF00408">
    <property type="entry name" value="PGM_PMM_IV"/>
    <property type="match status" value="1"/>
</dbReference>
<dbReference type="InterPro" id="IPR005846">
    <property type="entry name" value="A-D-PHexomutase_a/b/a-III"/>
</dbReference>